<reference evidence="3 4" key="1">
    <citation type="submission" date="2018-02" db="EMBL/GenBank/DDBJ databases">
        <title>Comparative genomes isolates from brazilian mangrove.</title>
        <authorList>
            <person name="Araujo J.E."/>
            <person name="Taketani R.G."/>
            <person name="Silva M.C.P."/>
            <person name="Loureco M.V."/>
            <person name="Andreote F.D."/>
        </authorList>
    </citation>
    <scope>NUCLEOTIDE SEQUENCE [LARGE SCALE GENOMIC DNA]</scope>
    <source>
        <strain evidence="3 4">Hex-1 MGV</strain>
    </source>
</reference>
<dbReference type="SUPFAM" id="SSF55347">
    <property type="entry name" value="Glyceraldehyde-3-phosphate dehydrogenase-like, C-terminal domain"/>
    <property type="match status" value="1"/>
</dbReference>
<dbReference type="InterPro" id="IPR043906">
    <property type="entry name" value="Gfo/Idh/MocA_OxRdtase_bact_C"/>
</dbReference>
<accession>A0A2S8FED1</accession>
<dbReference type="SUPFAM" id="SSF51735">
    <property type="entry name" value="NAD(P)-binding Rossmann-fold domains"/>
    <property type="match status" value="1"/>
</dbReference>
<dbReference type="PROSITE" id="PS51318">
    <property type="entry name" value="TAT"/>
    <property type="match status" value="1"/>
</dbReference>
<dbReference type="Proteomes" id="UP000238322">
    <property type="component" value="Unassembled WGS sequence"/>
</dbReference>
<feature type="domain" description="Gfo/Idh/MocA-like oxidoreductase bacterial type C-terminal" evidence="2">
    <location>
        <begin position="200"/>
        <end position="292"/>
    </location>
</feature>
<dbReference type="Pfam" id="PF01408">
    <property type="entry name" value="GFO_IDH_MocA"/>
    <property type="match status" value="1"/>
</dbReference>
<evidence type="ECO:0000313" key="4">
    <source>
        <dbReference type="Proteomes" id="UP000238322"/>
    </source>
</evidence>
<dbReference type="RefSeq" id="WP_105332402.1">
    <property type="nucleotide sequence ID" value="NZ_PUHY01000014.1"/>
</dbReference>
<protein>
    <submittedName>
        <fullName evidence="3">Gfo/Idh/MocA family oxidoreductase</fullName>
    </submittedName>
</protein>
<feature type="domain" description="Gfo/Idh/MocA-like oxidoreductase N-terminal" evidence="1">
    <location>
        <begin position="42"/>
        <end position="154"/>
    </location>
</feature>
<sequence>MSKPNVTRRAFLRTTGTVTAAAAVFGPGLHLGAAEKPSSEKLNIGIIGAGNRGAANTGGVSGENIYALCDTNPKALQQAKSRFSAAKTFSDWRDLLEDKQIDAVVISTADHHHAVAAIAAMRAGKHVYCEKPLAHTVEEARLMQEVYAQNKGKLATQMGTQIHATENYRRVVELIAAGAIGPVSEAHVWCSRTINPVDVAKLPEQDVPAGFNWEAWVGPAAMRPYNTAYWQGGNLNWNRRWEFGNGVLGDMGSHLIDLPYWALDLKSPTSVVSEGPDADEVACPPWQMATWEHAPREGNANWSKPTKVIWYHGPEGMKRRSDYLQPLVGNDTEINKWGIGVAFVGDNGVLVADYGKLVLSPGDKFKDYPAPADKIAPSLGHYAEWIHAAKTGGESLCNFNYSGKLIEHNLLGNVAHRVGKKLEYDATTGQVTNSPEAAQYMSKEYRDGWSV</sequence>
<name>A0A2S8FED1_9BACT</name>
<evidence type="ECO:0000259" key="1">
    <source>
        <dbReference type="Pfam" id="PF01408"/>
    </source>
</evidence>
<comment type="caution">
    <text evidence="3">The sequence shown here is derived from an EMBL/GenBank/DDBJ whole genome shotgun (WGS) entry which is preliminary data.</text>
</comment>
<dbReference type="GO" id="GO:0000166">
    <property type="term" value="F:nucleotide binding"/>
    <property type="evidence" value="ECO:0007669"/>
    <property type="project" value="InterPro"/>
</dbReference>
<evidence type="ECO:0000259" key="2">
    <source>
        <dbReference type="Pfam" id="PF19051"/>
    </source>
</evidence>
<dbReference type="Gene3D" id="3.30.360.10">
    <property type="entry name" value="Dihydrodipicolinate Reductase, domain 2"/>
    <property type="match status" value="1"/>
</dbReference>
<gene>
    <name evidence="3" type="ORF">C5Y83_24370</name>
</gene>
<dbReference type="InterPro" id="IPR000683">
    <property type="entry name" value="Gfo/Idh/MocA-like_OxRdtase_N"/>
</dbReference>
<dbReference type="InterPro" id="IPR036291">
    <property type="entry name" value="NAD(P)-bd_dom_sf"/>
</dbReference>
<organism evidence="3 4">
    <name type="scientific">Blastopirellula marina</name>
    <dbReference type="NCBI Taxonomy" id="124"/>
    <lineage>
        <taxon>Bacteria</taxon>
        <taxon>Pseudomonadati</taxon>
        <taxon>Planctomycetota</taxon>
        <taxon>Planctomycetia</taxon>
        <taxon>Pirellulales</taxon>
        <taxon>Pirellulaceae</taxon>
        <taxon>Blastopirellula</taxon>
    </lineage>
</organism>
<dbReference type="Gene3D" id="3.40.50.720">
    <property type="entry name" value="NAD(P)-binding Rossmann-like Domain"/>
    <property type="match status" value="1"/>
</dbReference>
<dbReference type="OrthoDB" id="255433at2"/>
<dbReference type="AlphaFoldDB" id="A0A2S8FED1"/>
<proteinExistence type="predicted"/>
<evidence type="ECO:0000313" key="3">
    <source>
        <dbReference type="EMBL" id="PQO30497.1"/>
    </source>
</evidence>
<dbReference type="EMBL" id="PUHY01000014">
    <property type="protein sequence ID" value="PQO30497.1"/>
    <property type="molecule type" value="Genomic_DNA"/>
</dbReference>
<dbReference type="InterPro" id="IPR050463">
    <property type="entry name" value="Gfo/Idh/MocA_oxidrdct_glycsds"/>
</dbReference>
<dbReference type="InterPro" id="IPR006311">
    <property type="entry name" value="TAT_signal"/>
</dbReference>
<dbReference type="PANTHER" id="PTHR43818:SF10">
    <property type="entry name" value="NADH-DEPENDENT DEHYDROGENASE-RELATED"/>
    <property type="match status" value="1"/>
</dbReference>
<dbReference type="Pfam" id="PF19051">
    <property type="entry name" value="GFO_IDH_MocA_C2"/>
    <property type="match status" value="1"/>
</dbReference>
<dbReference type="PANTHER" id="PTHR43818">
    <property type="entry name" value="BCDNA.GH03377"/>
    <property type="match status" value="1"/>
</dbReference>